<dbReference type="InterPro" id="IPR015002">
    <property type="entry name" value="T6SS_Tdi1_C"/>
</dbReference>
<evidence type="ECO:0000313" key="2">
    <source>
        <dbReference type="EMBL" id="QIS22036.1"/>
    </source>
</evidence>
<dbReference type="AlphaFoldDB" id="A0A6G9ZA43"/>
<reference evidence="2 3" key="1">
    <citation type="journal article" date="2019" name="ACS Chem. Biol.">
        <title>Identification and Mobilization of a Cryptic Antibiotic Biosynthesis Gene Locus from a Human-Pathogenic Nocardia Isolate.</title>
        <authorList>
            <person name="Herisse M."/>
            <person name="Ishida K."/>
            <person name="Porter J.L."/>
            <person name="Howden B."/>
            <person name="Hertweck C."/>
            <person name="Stinear T.P."/>
            <person name="Pidot S.J."/>
        </authorList>
    </citation>
    <scope>NUCLEOTIDE SEQUENCE [LARGE SCALE GENOMIC DNA]</scope>
    <source>
        <strain evidence="2 3">AUSMDU00012715</strain>
    </source>
</reference>
<dbReference type="Pfam" id="PF08906">
    <property type="entry name" value="T6SS_Tdi1_C"/>
    <property type="match status" value="1"/>
</dbReference>
<proteinExistence type="predicted"/>
<evidence type="ECO:0000313" key="3">
    <source>
        <dbReference type="Proteomes" id="UP000500953"/>
    </source>
</evidence>
<protein>
    <submittedName>
        <fullName evidence="2">DUF1851 domain-containing protein</fullName>
    </submittedName>
</protein>
<organism evidence="2 3">
    <name type="scientific">Nocardia terpenica</name>
    <dbReference type="NCBI Taxonomy" id="455432"/>
    <lineage>
        <taxon>Bacteria</taxon>
        <taxon>Bacillati</taxon>
        <taxon>Actinomycetota</taxon>
        <taxon>Actinomycetes</taxon>
        <taxon>Mycobacteriales</taxon>
        <taxon>Nocardiaceae</taxon>
        <taxon>Nocardia</taxon>
    </lineage>
</organism>
<dbReference type="EMBL" id="CP046173">
    <property type="protein sequence ID" value="QIS22036.1"/>
    <property type="molecule type" value="Genomic_DNA"/>
</dbReference>
<gene>
    <name evidence="2" type="ORF">F6W96_30520</name>
</gene>
<dbReference type="Proteomes" id="UP000500953">
    <property type="component" value="Chromosome"/>
</dbReference>
<sequence length="145" mass="16254">MSSVPFRMIRPQRIETMMPAWAERLSRFDTVVGYSDLGHAFLMSGRTGEYGVFDPYSPGVKAYGPFAEITDFVSEVLFDPSVVTYVLQPPHVAEIRRRLGPLGEDEVYIATPYPFLGGSEAPDSYQKGGIWVFYDLVAQAHELPE</sequence>
<name>A0A6G9ZA43_9NOCA</name>
<evidence type="ECO:0000259" key="1">
    <source>
        <dbReference type="Pfam" id="PF08906"/>
    </source>
</evidence>
<accession>A0A6G9ZA43</accession>
<dbReference type="RefSeq" id="WP_167489388.1">
    <property type="nucleotide sequence ID" value="NZ_CP046173.1"/>
</dbReference>
<feature type="domain" description="T6SS immunity protein Tdi1 C-terminal" evidence="1">
    <location>
        <begin position="86"/>
        <end position="139"/>
    </location>
</feature>